<dbReference type="Pfam" id="PF00069">
    <property type="entry name" value="Pkinase"/>
    <property type="match status" value="1"/>
</dbReference>
<comment type="catalytic activity">
    <reaction evidence="7">
        <text>L-seryl-[protein] + ATP = O-phospho-L-seryl-[protein] + ADP + H(+)</text>
        <dbReference type="Rhea" id="RHEA:17989"/>
        <dbReference type="Rhea" id="RHEA-COMP:9863"/>
        <dbReference type="Rhea" id="RHEA-COMP:11604"/>
        <dbReference type="ChEBI" id="CHEBI:15378"/>
        <dbReference type="ChEBI" id="CHEBI:29999"/>
        <dbReference type="ChEBI" id="CHEBI:30616"/>
        <dbReference type="ChEBI" id="CHEBI:83421"/>
        <dbReference type="ChEBI" id="CHEBI:456216"/>
        <dbReference type="EC" id="2.7.12.2"/>
    </reaction>
</comment>
<evidence type="ECO:0000256" key="9">
    <source>
        <dbReference type="ARBA" id="ARBA00051693"/>
    </source>
</evidence>
<evidence type="ECO:0000313" key="12">
    <source>
        <dbReference type="EMBL" id="CAD9858956.1"/>
    </source>
</evidence>
<dbReference type="SUPFAM" id="SSF56112">
    <property type="entry name" value="Protein kinase-like (PK-like)"/>
    <property type="match status" value="1"/>
</dbReference>
<dbReference type="EMBL" id="HBHR01003215">
    <property type="protein sequence ID" value="CAD9858956.1"/>
    <property type="molecule type" value="Transcribed_RNA"/>
</dbReference>
<evidence type="ECO:0000256" key="10">
    <source>
        <dbReference type="SAM" id="MobiDB-lite"/>
    </source>
</evidence>
<evidence type="ECO:0000256" key="1">
    <source>
        <dbReference type="ARBA" id="ARBA00022679"/>
    </source>
</evidence>
<name>A0A7S2UX05_9STRA</name>
<dbReference type="PRINTS" id="PR00109">
    <property type="entry name" value="TYRKINASE"/>
</dbReference>
<dbReference type="Gene3D" id="1.10.510.10">
    <property type="entry name" value="Transferase(Phosphotransferase) domain 1"/>
    <property type="match status" value="1"/>
</dbReference>
<evidence type="ECO:0000256" key="2">
    <source>
        <dbReference type="ARBA" id="ARBA00022741"/>
    </source>
</evidence>
<sequence>MNLKLDEDDYDPNNCSINVTNNQTVNFDKFAVNSDGIRTNDGQLVIDGVHQDDLRPDRIIGQGACSTVQLMRHVRDGTLYAVKRFNFYDREKRKQLMQEINTLHQMDCQALIEFHGAYTKSSHIYVVLEYMDRGSLTDVIQDYDRLDERYMAAVTYQILWGLGYLHYERRLHRDIKPSNILVNQEGKVKLTDFGIAREVDEDSKMATTMIGTYKYMSPERLKGDAYDSSGDIWSLGIVLIEMVTQRTPFPNVDNQLDMAQELLEMKNEDLIPTGEGCSSELCEFIQACLQRNPADRLSTEQLFKLPWLDEHGIDDLDKAISVYSEWMDNNPPLDGNSNSFGGAKMVSTMESEFPDSDEEDDYKK</sequence>
<accession>A0A7S2UX05</accession>
<evidence type="ECO:0000256" key="3">
    <source>
        <dbReference type="ARBA" id="ARBA00022777"/>
    </source>
</evidence>
<feature type="region of interest" description="Disordered" evidence="10">
    <location>
        <begin position="335"/>
        <end position="364"/>
    </location>
</feature>
<dbReference type="SMART" id="SM00220">
    <property type="entry name" value="S_TKc"/>
    <property type="match status" value="1"/>
</dbReference>
<dbReference type="GO" id="GO:0004708">
    <property type="term" value="F:MAP kinase kinase activity"/>
    <property type="evidence" value="ECO:0007669"/>
    <property type="project" value="UniProtKB-EC"/>
</dbReference>
<dbReference type="AlphaFoldDB" id="A0A7S2UX05"/>
<evidence type="ECO:0000256" key="5">
    <source>
        <dbReference type="ARBA" id="ARBA00038035"/>
    </source>
</evidence>
<dbReference type="Gene3D" id="3.30.200.20">
    <property type="entry name" value="Phosphorylase Kinase, domain 1"/>
    <property type="match status" value="1"/>
</dbReference>
<evidence type="ECO:0000256" key="8">
    <source>
        <dbReference type="ARBA" id="ARBA00049299"/>
    </source>
</evidence>
<gene>
    <name evidence="12" type="ORF">FJAP1339_LOCUS1475</name>
</gene>
<organism evidence="12">
    <name type="scientific">Fibrocapsa japonica</name>
    <dbReference type="NCBI Taxonomy" id="94617"/>
    <lineage>
        <taxon>Eukaryota</taxon>
        <taxon>Sar</taxon>
        <taxon>Stramenopiles</taxon>
        <taxon>Ochrophyta</taxon>
        <taxon>Raphidophyceae</taxon>
        <taxon>Chattonellales</taxon>
        <taxon>Chattonellaceae</taxon>
        <taxon>Fibrocapsa</taxon>
    </lineage>
</organism>
<dbReference type="GO" id="GO:0005524">
    <property type="term" value="F:ATP binding"/>
    <property type="evidence" value="ECO:0007669"/>
    <property type="project" value="UniProtKB-KW"/>
</dbReference>
<dbReference type="InterPro" id="IPR000719">
    <property type="entry name" value="Prot_kinase_dom"/>
</dbReference>
<dbReference type="PANTHER" id="PTHR48013:SF9">
    <property type="entry name" value="DUAL SPECIFICITY MITOGEN-ACTIVATED PROTEIN KINASE KINASE 5"/>
    <property type="match status" value="1"/>
</dbReference>
<reference evidence="12" key="1">
    <citation type="submission" date="2021-01" db="EMBL/GenBank/DDBJ databases">
        <authorList>
            <person name="Corre E."/>
            <person name="Pelletier E."/>
            <person name="Niang G."/>
            <person name="Scheremetjew M."/>
            <person name="Finn R."/>
            <person name="Kale V."/>
            <person name="Holt S."/>
            <person name="Cochrane G."/>
            <person name="Meng A."/>
            <person name="Brown T."/>
            <person name="Cohen L."/>
        </authorList>
    </citation>
    <scope>NUCLEOTIDE SEQUENCE</scope>
    <source>
        <strain evidence="12">CCMP1661</strain>
    </source>
</reference>
<dbReference type="PANTHER" id="PTHR48013">
    <property type="entry name" value="DUAL SPECIFICITY MITOGEN-ACTIVATED PROTEIN KINASE KINASE 5-RELATED"/>
    <property type="match status" value="1"/>
</dbReference>
<dbReference type="EC" id="2.7.12.2" evidence="6"/>
<protein>
    <recommendedName>
        <fullName evidence="6">mitogen-activated protein kinase kinase</fullName>
        <ecNumber evidence="6">2.7.12.2</ecNumber>
    </recommendedName>
</protein>
<keyword evidence="2" id="KW-0547">Nucleotide-binding</keyword>
<dbReference type="InterPro" id="IPR001245">
    <property type="entry name" value="Ser-Thr/Tyr_kinase_cat_dom"/>
</dbReference>
<dbReference type="PROSITE" id="PS50011">
    <property type="entry name" value="PROTEIN_KINASE_DOM"/>
    <property type="match status" value="1"/>
</dbReference>
<keyword evidence="4" id="KW-0067">ATP-binding</keyword>
<evidence type="ECO:0000256" key="4">
    <source>
        <dbReference type="ARBA" id="ARBA00022840"/>
    </source>
</evidence>
<feature type="domain" description="Protein kinase" evidence="11">
    <location>
        <begin position="54"/>
        <end position="308"/>
    </location>
</feature>
<keyword evidence="3" id="KW-0418">Kinase</keyword>
<keyword evidence="1" id="KW-0808">Transferase</keyword>
<comment type="catalytic activity">
    <reaction evidence="8">
        <text>L-threonyl-[protein] + ATP = O-phospho-L-threonyl-[protein] + ADP + H(+)</text>
        <dbReference type="Rhea" id="RHEA:46608"/>
        <dbReference type="Rhea" id="RHEA-COMP:11060"/>
        <dbReference type="Rhea" id="RHEA-COMP:11605"/>
        <dbReference type="ChEBI" id="CHEBI:15378"/>
        <dbReference type="ChEBI" id="CHEBI:30013"/>
        <dbReference type="ChEBI" id="CHEBI:30616"/>
        <dbReference type="ChEBI" id="CHEBI:61977"/>
        <dbReference type="ChEBI" id="CHEBI:456216"/>
        <dbReference type="EC" id="2.7.12.2"/>
    </reaction>
</comment>
<proteinExistence type="inferred from homology"/>
<comment type="catalytic activity">
    <reaction evidence="9">
        <text>L-tyrosyl-[protein] + ATP = O-phospho-L-tyrosyl-[protein] + ADP + H(+)</text>
        <dbReference type="Rhea" id="RHEA:10596"/>
        <dbReference type="Rhea" id="RHEA-COMP:10136"/>
        <dbReference type="Rhea" id="RHEA-COMP:20101"/>
        <dbReference type="ChEBI" id="CHEBI:15378"/>
        <dbReference type="ChEBI" id="CHEBI:30616"/>
        <dbReference type="ChEBI" id="CHEBI:46858"/>
        <dbReference type="ChEBI" id="CHEBI:61978"/>
        <dbReference type="ChEBI" id="CHEBI:456216"/>
        <dbReference type="EC" id="2.7.12.2"/>
    </reaction>
</comment>
<feature type="compositionally biased region" description="Acidic residues" evidence="10">
    <location>
        <begin position="352"/>
        <end position="364"/>
    </location>
</feature>
<comment type="similarity">
    <text evidence="5">Belongs to the protein kinase superfamily. STE Ser/Thr protein kinase family. MAP kinase kinase subfamily.</text>
</comment>
<evidence type="ECO:0000256" key="7">
    <source>
        <dbReference type="ARBA" id="ARBA00049014"/>
    </source>
</evidence>
<evidence type="ECO:0000256" key="6">
    <source>
        <dbReference type="ARBA" id="ARBA00038999"/>
    </source>
</evidence>
<dbReference type="InterPro" id="IPR011009">
    <property type="entry name" value="Kinase-like_dom_sf"/>
</dbReference>
<evidence type="ECO:0000259" key="11">
    <source>
        <dbReference type="PROSITE" id="PS50011"/>
    </source>
</evidence>